<proteinExistence type="predicted"/>
<gene>
    <name evidence="2" type="ORF">C1I63_02920</name>
</gene>
<dbReference type="Proteomes" id="UP000241085">
    <property type="component" value="Unassembled WGS sequence"/>
</dbReference>
<evidence type="ECO:0000256" key="1">
    <source>
        <dbReference type="SAM" id="SignalP"/>
    </source>
</evidence>
<reference evidence="2 3" key="1">
    <citation type="submission" date="2018-03" db="EMBL/GenBank/DDBJ databases">
        <title>Bacteriophage NCPPB3778 and a type I-E CRISPR drive the evolution of the US Biological Select Agent, Rathayibacter toxicus.</title>
        <authorList>
            <person name="Davis E.W.II."/>
            <person name="Tabima J.F."/>
            <person name="Weisberg A.J."/>
            <person name="Dantas Lopes L."/>
            <person name="Wiseman M.S."/>
            <person name="Wiseman M.S."/>
            <person name="Pupko T."/>
            <person name="Belcher M.S."/>
            <person name="Sechler A.J."/>
            <person name="Tancos M.A."/>
            <person name="Schroeder B.K."/>
            <person name="Murray T.D."/>
            <person name="Luster D.G."/>
            <person name="Schneider W.L."/>
            <person name="Rogers E."/>
            <person name="Andreote F.D."/>
            <person name="Grunwald N.J."/>
            <person name="Putnam M.L."/>
            <person name="Chang J.H."/>
        </authorList>
    </citation>
    <scope>NUCLEOTIDE SEQUENCE [LARGE SCALE GENOMIC DNA]</scope>
    <source>
        <strain evidence="2 3">DSM 15933</strain>
    </source>
</reference>
<evidence type="ECO:0008006" key="4">
    <source>
        <dbReference type="Google" id="ProtNLM"/>
    </source>
</evidence>
<name>A0A2T4UQV4_9MICO</name>
<evidence type="ECO:0000313" key="2">
    <source>
        <dbReference type="EMBL" id="PTL71893.1"/>
    </source>
</evidence>
<dbReference type="InterPro" id="IPR007253">
    <property type="entry name" value="Cell_wall-bd_2"/>
</dbReference>
<feature type="chain" id="PRO_5015561165" description="Cell wall-binding repeat-containing protein" evidence="1">
    <location>
        <begin position="32"/>
        <end position="599"/>
    </location>
</feature>
<keyword evidence="1" id="KW-0732">Signal</keyword>
<dbReference type="PANTHER" id="PTHR30032">
    <property type="entry name" value="N-ACETYLMURAMOYL-L-ALANINE AMIDASE-RELATED"/>
    <property type="match status" value="1"/>
</dbReference>
<evidence type="ECO:0000313" key="3">
    <source>
        <dbReference type="Proteomes" id="UP000241085"/>
    </source>
</evidence>
<keyword evidence="3" id="KW-1185">Reference proteome</keyword>
<feature type="signal peptide" evidence="1">
    <location>
        <begin position="1"/>
        <end position="31"/>
    </location>
</feature>
<dbReference type="InterPro" id="IPR051922">
    <property type="entry name" value="Bact_Sporulation_Assoc"/>
</dbReference>
<accession>A0A2T4UQV4</accession>
<dbReference type="InterPro" id="IPR006311">
    <property type="entry name" value="TAT_signal"/>
</dbReference>
<dbReference type="RefSeq" id="WP_107573703.1">
    <property type="nucleotide sequence ID" value="NZ_PZPL01000001.1"/>
</dbReference>
<dbReference type="AlphaFoldDB" id="A0A2T4UQV4"/>
<organism evidence="2 3">
    <name type="scientific">Rathayibacter caricis DSM 15933</name>
    <dbReference type="NCBI Taxonomy" id="1328867"/>
    <lineage>
        <taxon>Bacteria</taxon>
        <taxon>Bacillati</taxon>
        <taxon>Actinomycetota</taxon>
        <taxon>Actinomycetes</taxon>
        <taxon>Micrococcales</taxon>
        <taxon>Microbacteriaceae</taxon>
        <taxon>Rathayibacter</taxon>
    </lineage>
</organism>
<sequence>MHTPRRRLLPLSCVGVAAVLLAGLAAGPAAADPLAPVSPAAPADSSRDLASLVAGSAEREGAVPLSPVKTQRQTVDATATADEVVLSGRIVLSGADDANPAPTGDAYFLRIEDDRGGIVAEVTTAADFSVSLPAGTNYYLQASVPGSTAWYPTWFGDTPIGVEADALAKDRDDLVITLPRTAAASGGVFTPAGAADPTSWVVQAYWFEEDAGTLYPFDETATSSAPNTWADWSLSGEDALPLGEYVFRVTQPGYPAFDDQYFSNLPYVQPKAITTLPAAGLSGVDFRPTGFATETDRVFGSDRYATSAATTQLAFGDDGTLPVLYIASGEKWPDALSAGPAASVQGGALLLTDPNRVPAVISAEIERLNPERIVVVGSSLSVSDQVFQTLQRTSGADVERIAGTDRYDTSRRIVADAFGDDSYGIVFLATGSNFPDALSVAPIAGRLGQPVLLVDGAKSALDAPTRTAIDRLQPDLGELLGGTPSISAGVEGDLATSGLVTEVGRVAGVDRHDTSRQLNDRYPSNELNDTAFLATATGFADALSIGAVAAAYGAPLYLSEPNCVPYATRVALQANELDYVLLLGGPTTLQPAIDSLAVC</sequence>
<dbReference type="Gene3D" id="3.40.50.12090">
    <property type="match status" value="1"/>
</dbReference>
<comment type="caution">
    <text evidence="2">The sequence shown here is derived from an EMBL/GenBank/DDBJ whole genome shotgun (WGS) entry which is preliminary data.</text>
</comment>
<dbReference type="EMBL" id="PZPL01000001">
    <property type="protein sequence ID" value="PTL71893.1"/>
    <property type="molecule type" value="Genomic_DNA"/>
</dbReference>
<dbReference type="PROSITE" id="PS51318">
    <property type="entry name" value="TAT"/>
    <property type="match status" value="1"/>
</dbReference>
<dbReference type="Pfam" id="PF04122">
    <property type="entry name" value="CW_binding_2"/>
    <property type="match status" value="3"/>
</dbReference>
<protein>
    <recommendedName>
        <fullName evidence="4">Cell wall-binding repeat-containing protein</fullName>
    </recommendedName>
</protein>
<dbReference type="PANTHER" id="PTHR30032:SF1">
    <property type="entry name" value="N-ACETYLMURAMOYL-L-ALANINE AMIDASE LYTC"/>
    <property type="match status" value="1"/>
</dbReference>